<sequence length="129" mass="14164">MQGNLPPEAQEKLEELQDLQETAQKVAAQKDQAESTLNESEAALDALEDVNEETMMYREVGELLVETEYDTAHDELSDKVDSLEIRVEQLTKQEERVRDQFESLQEELQQMLQGGAGGGGPMGPGGAGA</sequence>
<dbReference type="HAMAP" id="MF_00307">
    <property type="entry name" value="PfdB"/>
    <property type="match status" value="1"/>
</dbReference>
<name>U1PRE7_9EURY</name>
<dbReference type="InterPro" id="IPR009053">
    <property type="entry name" value="Prefoldin"/>
</dbReference>
<evidence type="ECO:0000256" key="3">
    <source>
        <dbReference type="ARBA" id="ARBA00011716"/>
    </source>
</evidence>
<gene>
    <name evidence="9" type="primary">pfdB</name>
    <name evidence="11" type="ORF">J07HQW2_02819</name>
</gene>
<comment type="subcellular location">
    <subcellularLocation>
        <location evidence="1 9">Cytoplasm</location>
    </subcellularLocation>
</comment>
<comment type="function">
    <text evidence="7 9">Molecular chaperone capable of stabilizing a range of proteins. Seems to fulfill an ATP-independent, HSP70-like function in archaeal de novo protein folding.</text>
</comment>
<dbReference type="Proteomes" id="UP000030710">
    <property type="component" value="Unassembled WGS sequence"/>
</dbReference>
<dbReference type="PANTHER" id="PTHR20903:SF0">
    <property type="entry name" value="PREFOLDIN SUBUNIT 1"/>
    <property type="match status" value="1"/>
</dbReference>
<accession>U1PRE7</accession>
<dbReference type="CDD" id="cd23162">
    <property type="entry name" value="Prefoldin_beta_GimC"/>
    <property type="match status" value="1"/>
</dbReference>
<dbReference type="GO" id="GO:0051082">
    <property type="term" value="F:unfolded protein binding"/>
    <property type="evidence" value="ECO:0007669"/>
    <property type="project" value="UniProtKB-UniRule"/>
</dbReference>
<comment type="subunit">
    <text evidence="3 9">Heterohexamer of two alpha and four beta subunits.</text>
</comment>
<dbReference type="eggNOG" id="arCOG01342">
    <property type="taxonomic scope" value="Archaea"/>
</dbReference>
<dbReference type="GO" id="GO:0016272">
    <property type="term" value="C:prefoldin complex"/>
    <property type="evidence" value="ECO:0007669"/>
    <property type="project" value="UniProtKB-UniRule"/>
</dbReference>
<evidence type="ECO:0000313" key="12">
    <source>
        <dbReference type="Proteomes" id="UP000030710"/>
    </source>
</evidence>
<reference evidence="11 12" key="1">
    <citation type="journal article" date="2013" name="PLoS ONE">
        <title>Assembly-driven community genomics of a hypersaline microbial ecosystem.</title>
        <authorList>
            <person name="Podell S."/>
            <person name="Ugalde J.A."/>
            <person name="Narasingarao P."/>
            <person name="Banfield J.F."/>
            <person name="Heidelberg K.B."/>
            <person name="Allen E.E."/>
        </authorList>
    </citation>
    <scope>NUCLEOTIDE SEQUENCE [LARGE SCALE GENOMIC DNA]</scope>
    <source>
        <strain evidence="12">J07HQW2</strain>
    </source>
</reference>
<dbReference type="AlphaFoldDB" id="U1PRE7"/>
<evidence type="ECO:0000256" key="9">
    <source>
        <dbReference type="HAMAP-Rule" id="MF_00307"/>
    </source>
</evidence>
<dbReference type="Gene3D" id="1.10.287.370">
    <property type="match status" value="1"/>
</dbReference>
<feature type="region of interest" description="Disordered" evidence="10">
    <location>
        <begin position="21"/>
        <end position="40"/>
    </location>
</feature>
<dbReference type="HOGENOM" id="CLU_131909_0_1_2"/>
<evidence type="ECO:0000256" key="7">
    <source>
        <dbReference type="ARBA" id="ARBA00025077"/>
    </source>
</evidence>
<keyword evidence="5 9" id="KW-0963">Cytoplasm</keyword>
<dbReference type="InterPro" id="IPR002777">
    <property type="entry name" value="PFD_beta-like"/>
</dbReference>
<proteinExistence type="inferred from homology"/>
<evidence type="ECO:0000256" key="10">
    <source>
        <dbReference type="SAM" id="MobiDB-lite"/>
    </source>
</evidence>
<dbReference type="RefSeq" id="WP_021055809.1">
    <property type="nucleotide sequence ID" value="NZ_KE356561.1"/>
</dbReference>
<evidence type="ECO:0000256" key="8">
    <source>
        <dbReference type="ARBA" id="ARBA00033461"/>
    </source>
</evidence>
<dbReference type="GO" id="GO:0044183">
    <property type="term" value="F:protein folding chaperone"/>
    <property type="evidence" value="ECO:0007669"/>
    <property type="project" value="TreeGrafter"/>
</dbReference>
<evidence type="ECO:0000256" key="6">
    <source>
        <dbReference type="ARBA" id="ARBA00023186"/>
    </source>
</evidence>
<dbReference type="SUPFAM" id="SSF46579">
    <property type="entry name" value="Prefoldin"/>
    <property type="match status" value="1"/>
</dbReference>
<dbReference type="NCBIfam" id="TIGR02338">
    <property type="entry name" value="gimC_beta"/>
    <property type="match status" value="1"/>
</dbReference>
<dbReference type="PANTHER" id="PTHR20903">
    <property type="entry name" value="PREFOLDIN SUBUNIT 1-RELATED"/>
    <property type="match status" value="1"/>
</dbReference>
<evidence type="ECO:0000256" key="2">
    <source>
        <dbReference type="ARBA" id="ARBA00008045"/>
    </source>
</evidence>
<dbReference type="Pfam" id="PF01920">
    <property type="entry name" value="Prefoldin_2"/>
    <property type="match status" value="1"/>
</dbReference>
<protein>
    <recommendedName>
        <fullName evidence="4 9">Prefoldin subunit beta</fullName>
    </recommendedName>
    <alternativeName>
        <fullName evidence="8 9">GimC subunit beta</fullName>
    </alternativeName>
</protein>
<evidence type="ECO:0000256" key="5">
    <source>
        <dbReference type="ARBA" id="ARBA00022490"/>
    </source>
</evidence>
<evidence type="ECO:0000256" key="4">
    <source>
        <dbReference type="ARBA" id="ARBA00016304"/>
    </source>
</evidence>
<keyword evidence="6 9" id="KW-0143">Chaperone</keyword>
<evidence type="ECO:0000313" key="11">
    <source>
        <dbReference type="EMBL" id="ERG96342.1"/>
    </source>
</evidence>
<evidence type="ECO:0000256" key="1">
    <source>
        <dbReference type="ARBA" id="ARBA00004496"/>
    </source>
</evidence>
<dbReference type="STRING" id="1238425.J07HQW2_02819"/>
<dbReference type="GO" id="GO:0005737">
    <property type="term" value="C:cytoplasm"/>
    <property type="evidence" value="ECO:0007669"/>
    <property type="project" value="UniProtKB-SubCell"/>
</dbReference>
<dbReference type="EMBL" id="KE356561">
    <property type="protein sequence ID" value="ERG96342.1"/>
    <property type="molecule type" value="Genomic_DNA"/>
</dbReference>
<organism evidence="11 12">
    <name type="scientific">Haloquadratum walsbyi J07HQW2</name>
    <dbReference type="NCBI Taxonomy" id="1238425"/>
    <lineage>
        <taxon>Archaea</taxon>
        <taxon>Methanobacteriati</taxon>
        <taxon>Methanobacteriota</taxon>
        <taxon>Stenosarchaea group</taxon>
        <taxon>Halobacteria</taxon>
        <taxon>Halobacteriales</taxon>
        <taxon>Haloferacaceae</taxon>
        <taxon>Haloquadratum</taxon>
    </lineage>
</organism>
<comment type="similarity">
    <text evidence="2 9">Belongs to the prefoldin subunit beta family.</text>
</comment>
<dbReference type="InterPro" id="IPR012713">
    <property type="entry name" value="PfdB"/>
</dbReference>